<organism evidence="1 2">
    <name type="scientific">Crotalaria pallida</name>
    <name type="common">Smooth rattlebox</name>
    <name type="synonym">Crotalaria striata</name>
    <dbReference type="NCBI Taxonomy" id="3830"/>
    <lineage>
        <taxon>Eukaryota</taxon>
        <taxon>Viridiplantae</taxon>
        <taxon>Streptophyta</taxon>
        <taxon>Embryophyta</taxon>
        <taxon>Tracheophyta</taxon>
        <taxon>Spermatophyta</taxon>
        <taxon>Magnoliopsida</taxon>
        <taxon>eudicotyledons</taxon>
        <taxon>Gunneridae</taxon>
        <taxon>Pentapetalae</taxon>
        <taxon>rosids</taxon>
        <taxon>fabids</taxon>
        <taxon>Fabales</taxon>
        <taxon>Fabaceae</taxon>
        <taxon>Papilionoideae</taxon>
        <taxon>50 kb inversion clade</taxon>
        <taxon>genistoids sensu lato</taxon>
        <taxon>core genistoids</taxon>
        <taxon>Crotalarieae</taxon>
        <taxon>Crotalaria</taxon>
    </lineage>
</organism>
<reference evidence="1 2" key="1">
    <citation type="submission" date="2024-01" db="EMBL/GenBank/DDBJ databases">
        <title>The genomes of 5 underutilized Papilionoideae crops provide insights into root nodulation and disease resistanc.</title>
        <authorList>
            <person name="Yuan L."/>
        </authorList>
    </citation>
    <scope>NUCLEOTIDE SEQUENCE [LARGE SCALE GENOMIC DNA]</scope>
    <source>
        <strain evidence="1">ZHUSHIDOU_FW_LH</strain>
        <tissue evidence="1">Leaf</tissue>
    </source>
</reference>
<evidence type="ECO:0000313" key="2">
    <source>
        <dbReference type="Proteomes" id="UP001372338"/>
    </source>
</evidence>
<name>A0AAN9ERD3_CROPI</name>
<dbReference type="AlphaFoldDB" id="A0AAN9ERD3"/>
<dbReference type="EMBL" id="JAYWIO010000005">
    <property type="protein sequence ID" value="KAK7259725.1"/>
    <property type="molecule type" value="Genomic_DNA"/>
</dbReference>
<evidence type="ECO:0000313" key="1">
    <source>
        <dbReference type="EMBL" id="KAK7259725.1"/>
    </source>
</evidence>
<dbReference type="Proteomes" id="UP001372338">
    <property type="component" value="Unassembled WGS sequence"/>
</dbReference>
<comment type="caution">
    <text evidence="1">The sequence shown here is derived from an EMBL/GenBank/DDBJ whole genome shotgun (WGS) entry which is preliminary data.</text>
</comment>
<keyword evidence="2" id="KW-1185">Reference proteome</keyword>
<gene>
    <name evidence="1" type="ORF">RIF29_25338</name>
</gene>
<sequence>MPVRKRRSISNPSQALQAYEEIRRDVVDRNGGSCSDHGVYGCPMDCNVSSLASAVIIYQHLETASKRYTSILEHLESFHPSSTEAQRHSLYPTTALSAAVPPLSVAAALPLSLAAAPPRWCPTPFRERLLPSCCCPTLTRKRQLSFEDDVESNMDTITFEESDEFHGIDRTEPHSLLLLRCQLGLIESEEKKQKSSSGVYYSSTQHSSHSLYDEYGEVLCFCLWGS</sequence>
<accession>A0AAN9ERD3</accession>
<protein>
    <submittedName>
        <fullName evidence="1">Uncharacterized protein</fullName>
    </submittedName>
</protein>
<proteinExistence type="predicted"/>